<keyword evidence="3" id="KW-1185">Reference proteome</keyword>
<feature type="domain" description="VOC" evidence="1">
    <location>
        <begin position="2"/>
        <end position="124"/>
    </location>
</feature>
<dbReference type="PANTHER" id="PTHR36503:SF1">
    <property type="entry name" value="BLR2520 PROTEIN"/>
    <property type="match status" value="1"/>
</dbReference>
<sequence>MIFRYTILYVEDVPATMDFYERAFALTRGFLHDSGDYGELATGETRLAFSSRSLMRQLGKTPAAADAKAPVFELAFETDDVPGALERAVSAGATLLQDARREEWGQTTAYVSDPNGYLVEICSPVQLPSAG</sequence>
<dbReference type="STRING" id="538381.GCA_001696535_01714"/>
<gene>
    <name evidence="2" type="ORF">SAMN05421512_111135</name>
</gene>
<name>A0A285THG5_9HYPH</name>
<dbReference type="InterPro" id="IPR037523">
    <property type="entry name" value="VOC_core"/>
</dbReference>
<accession>A0A285THG5</accession>
<dbReference type="PANTHER" id="PTHR36503">
    <property type="entry name" value="BLR2520 PROTEIN"/>
    <property type="match status" value="1"/>
</dbReference>
<dbReference type="CDD" id="cd07264">
    <property type="entry name" value="VOC_like"/>
    <property type="match status" value="1"/>
</dbReference>
<dbReference type="AlphaFoldDB" id="A0A285THG5"/>
<dbReference type="RefSeq" id="WP_067218592.1">
    <property type="nucleotide sequence ID" value="NZ_MBQE01000002.1"/>
</dbReference>
<dbReference type="Proteomes" id="UP000219331">
    <property type="component" value="Unassembled WGS sequence"/>
</dbReference>
<dbReference type="PROSITE" id="PS51819">
    <property type="entry name" value="VOC"/>
    <property type="match status" value="1"/>
</dbReference>
<dbReference type="SUPFAM" id="SSF54593">
    <property type="entry name" value="Glyoxalase/Bleomycin resistance protein/Dihydroxybiphenyl dioxygenase"/>
    <property type="match status" value="1"/>
</dbReference>
<evidence type="ECO:0000313" key="3">
    <source>
        <dbReference type="Proteomes" id="UP000219331"/>
    </source>
</evidence>
<reference evidence="2 3" key="1">
    <citation type="submission" date="2017-08" db="EMBL/GenBank/DDBJ databases">
        <authorList>
            <person name="de Groot N.N."/>
        </authorList>
    </citation>
    <scope>NUCLEOTIDE SEQUENCE [LARGE SCALE GENOMIC DNA]</scope>
    <source>
        <strain evidence="2 3">USBA 352</strain>
    </source>
</reference>
<evidence type="ECO:0000313" key="2">
    <source>
        <dbReference type="EMBL" id="SOC21654.1"/>
    </source>
</evidence>
<organism evidence="2 3">
    <name type="scientific">Stappia indica</name>
    <dbReference type="NCBI Taxonomy" id="538381"/>
    <lineage>
        <taxon>Bacteria</taxon>
        <taxon>Pseudomonadati</taxon>
        <taxon>Pseudomonadota</taxon>
        <taxon>Alphaproteobacteria</taxon>
        <taxon>Hyphomicrobiales</taxon>
        <taxon>Stappiaceae</taxon>
        <taxon>Stappia</taxon>
    </lineage>
</organism>
<evidence type="ECO:0000259" key="1">
    <source>
        <dbReference type="PROSITE" id="PS51819"/>
    </source>
</evidence>
<dbReference type="EMBL" id="OBML01000011">
    <property type="protein sequence ID" value="SOC21654.1"/>
    <property type="molecule type" value="Genomic_DNA"/>
</dbReference>
<protein>
    <recommendedName>
        <fullName evidence="1">VOC domain-containing protein</fullName>
    </recommendedName>
</protein>
<dbReference type="Gene3D" id="3.10.180.10">
    <property type="entry name" value="2,3-Dihydroxybiphenyl 1,2-Dioxygenase, domain 1"/>
    <property type="match status" value="1"/>
</dbReference>
<proteinExistence type="predicted"/>
<dbReference type="InterPro" id="IPR004360">
    <property type="entry name" value="Glyas_Fos-R_dOase_dom"/>
</dbReference>
<dbReference type="Pfam" id="PF00903">
    <property type="entry name" value="Glyoxalase"/>
    <property type="match status" value="1"/>
</dbReference>
<dbReference type="OrthoDB" id="9798430at2"/>
<dbReference type="InterPro" id="IPR029068">
    <property type="entry name" value="Glyas_Bleomycin-R_OHBP_Dase"/>
</dbReference>